<dbReference type="InterPro" id="IPR003930">
    <property type="entry name" value="K_chnl_Ca-activ_BK_bsu"/>
</dbReference>
<comment type="subcellular location">
    <subcellularLocation>
        <location evidence="1">Membrane</location>
        <topology evidence="1">Multi-pass membrane protein</topology>
    </subcellularLocation>
</comment>
<proteinExistence type="predicted"/>
<reference evidence="12" key="1">
    <citation type="thesis" date="2021" institute="BYU ScholarsArchive" country="Provo, UT, USA">
        <title>Applications of and Algorithms for Genome Assembly and Genomic Analyses with an Emphasis on Marine Teleosts.</title>
        <authorList>
            <person name="Pickett B.D."/>
        </authorList>
    </citation>
    <scope>NUCLEOTIDE SEQUENCE</scope>
    <source>
        <strain evidence="12">HI-2016</strain>
    </source>
</reference>
<feature type="region of interest" description="Disordered" evidence="9">
    <location>
        <begin position="1"/>
        <end position="41"/>
    </location>
</feature>
<dbReference type="GO" id="GO:0008076">
    <property type="term" value="C:voltage-gated potassium channel complex"/>
    <property type="evidence" value="ECO:0007669"/>
    <property type="project" value="TreeGrafter"/>
</dbReference>
<dbReference type="Pfam" id="PF09303">
    <property type="entry name" value="KcnmB2_inactiv"/>
    <property type="match status" value="1"/>
</dbReference>
<dbReference type="OrthoDB" id="5962477at2759"/>
<evidence type="ECO:0000256" key="9">
    <source>
        <dbReference type="SAM" id="MobiDB-lite"/>
    </source>
</evidence>
<dbReference type="AlphaFoldDB" id="A0A8T2NTV3"/>
<evidence type="ECO:0000256" key="1">
    <source>
        <dbReference type="ARBA" id="ARBA00004141"/>
    </source>
</evidence>
<keyword evidence="5" id="KW-0406">Ion transport</keyword>
<feature type="domain" description="KCNMB2 ball/chain" evidence="11">
    <location>
        <begin position="66"/>
        <end position="95"/>
    </location>
</feature>
<dbReference type="Proteomes" id="UP000824540">
    <property type="component" value="Unassembled WGS sequence"/>
</dbReference>
<evidence type="ECO:0000259" key="11">
    <source>
        <dbReference type="Pfam" id="PF09303"/>
    </source>
</evidence>
<dbReference type="Gene3D" id="4.10.81.20">
    <property type="entry name" value="KCNMB2, ball/chain domain"/>
    <property type="match status" value="1"/>
</dbReference>
<dbReference type="PANTHER" id="PTHR10258">
    <property type="entry name" value="CALCIUM-ACTIVATED POTASSIUM CHANNEL SUBUNIT BETA"/>
    <property type="match status" value="1"/>
</dbReference>
<evidence type="ECO:0000256" key="3">
    <source>
        <dbReference type="ARBA" id="ARBA00022692"/>
    </source>
</evidence>
<evidence type="ECO:0000313" key="13">
    <source>
        <dbReference type="Proteomes" id="UP000824540"/>
    </source>
</evidence>
<evidence type="ECO:0000256" key="10">
    <source>
        <dbReference type="SAM" id="Phobius"/>
    </source>
</evidence>
<keyword evidence="6 10" id="KW-0472">Membrane</keyword>
<comment type="caution">
    <text evidence="12">The sequence shown here is derived from an EMBL/GenBank/DDBJ whole genome shotgun (WGS) entry which is preliminary data.</text>
</comment>
<dbReference type="GO" id="GO:0005513">
    <property type="term" value="P:detection of calcium ion"/>
    <property type="evidence" value="ECO:0007669"/>
    <property type="project" value="TreeGrafter"/>
</dbReference>
<sequence>MNGQETKRRRKRAGHLARLGSVNGSGVRAGKEKSKDSLGLTSREGLSLSQHAVSLGRRPAGVSGRMFLLTGSKGPQGAGHERRTIYQKIREYDLLEKKKTVTALKPGEDRAILLGLIMILSSVMMFFLLGITMVRSYSDSVWTEESSCTVLNATMTAEVNCSYSCGSDCWRASRYPCLQVYVSVNASGKVARLAHNEETQETSSEARFQGASDNTDTLGFHNTLTSCSWCFYVPKCRKDHAALYAIIANISEHLKAQQQVPCYYDPDERQDSVILTRLYTRGALFHSLLWPSCMLVGGTLIILMVKLTQHLSILCEQIGKAKRIITREP</sequence>
<evidence type="ECO:0000256" key="8">
    <source>
        <dbReference type="ARBA" id="ARBA00023303"/>
    </source>
</evidence>
<dbReference type="GO" id="GO:0015459">
    <property type="term" value="F:potassium channel regulator activity"/>
    <property type="evidence" value="ECO:0007669"/>
    <property type="project" value="TreeGrafter"/>
</dbReference>
<dbReference type="EMBL" id="JAFBMS010000023">
    <property type="protein sequence ID" value="KAG9343584.1"/>
    <property type="molecule type" value="Genomic_DNA"/>
</dbReference>
<keyword evidence="8" id="KW-0407">Ion channel</keyword>
<keyword evidence="13" id="KW-1185">Reference proteome</keyword>
<evidence type="ECO:0000313" key="12">
    <source>
        <dbReference type="EMBL" id="KAG9343584.1"/>
    </source>
</evidence>
<gene>
    <name evidence="12" type="ORF">JZ751_013754</name>
</gene>
<dbReference type="Pfam" id="PF03185">
    <property type="entry name" value="CaKB"/>
    <property type="match status" value="2"/>
</dbReference>
<keyword evidence="4 10" id="KW-1133">Transmembrane helix</keyword>
<evidence type="ECO:0000256" key="2">
    <source>
        <dbReference type="ARBA" id="ARBA00022448"/>
    </source>
</evidence>
<name>A0A8T2NTV3_9TELE</name>
<dbReference type="PANTHER" id="PTHR10258:SF5">
    <property type="entry name" value="CALCIUM-ACTIVATED POTASSIUM CHANNEL SUBUNIT BETA-2"/>
    <property type="match status" value="1"/>
</dbReference>
<accession>A0A8T2NTV3</accession>
<dbReference type="InterPro" id="IPR037096">
    <property type="entry name" value="KCNMB2_ball/chain_dom_sf"/>
</dbReference>
<feature type="transmembrane region" description="Helical" evidence="10">
    <location>
        <begin position="111"/>
        <end position="134"/>
    </location>
</feature>
<evidence type="ECO:0000256" key="6">
    <source>
        <dbReference type="ARBA" id="ARBA00023136"/>
    </source>
</evidence>
<keyword evidence="7" id="KW-0325">Glycoprotein</keyword>
<evidence type="ECO:0000256" key="7">
    <source>
        <dbReference type="ARBA" id="ARBA00023180"/>
    </source>
</evidence>
<protein>
    <recommendedName>
        <fullName evidence="11">KCNMB2 ball/chain domain-containing protein</fullName>
    </recommendedName>
</protein>
<keyword evidence="3 10" id="KW-0812">Transmembrane</keyword>
<feature type="transmembrane region" description="Helical" evidence="10">
    <location>
        <begin position="283"/>
        <end position="305"/>
    </location>
</feature>
<organism evidence="12 13">
    <name type="scientific">Albula glossodonta</name>
    <name type="common">roundjaw bonefish</name>
    <dbReference type="NCBI Taxonomy" id="121402"/>
    <lineage>
        <taxon>Eukaryota</taxon>
        <taxon>Metazoa</taxon>
        <taxon>Chordata</taxon>
        <taxon>Craniata</taxon>
        <taxon>Vertebrata</taxon>
        <taxon>Euteleostomi</taxon>
        <taxon>Actinopterygii</taxon>
        <taxon>Neopterygii</taxon>
        <taxon>Teleostei</taxon>
        <taxon>Albuliformes</taxon>
        <taxon>Albulidae</taxon>
        <taxon>Albula</taxon>
    </lineage>
</organism>
<dbReference type="InterPro" id="IPR015382">
    <property type="entry name" value="KCNMB2_ball_chain_dom"/>
</dbReference>
<keyword evidence="2" id="KW-0813">Transport</keyword>
<evidence type="ECO:0000256" key="5">
    <source>
        <dbReference type="ARBA" id="ARBA00023065"/>
    </source>
</evidence>
<dbReference type="GO" id="GO:0015269">
    <property type="term" value="F:calcium-activated potassium channel activity"/>
    <property type="evidence" value="ECO:0007669"/>
    <property type="project" value="InterPro"/>
</dbReference>
<evidence type="ECO:0000256" key="4">
    <source>
        <dbReference type="ARBA" id="ARBA00022989"/>
    </source>
</evidence>